<evidence type="ECO:0000256" key="5">
    <source>
        <dbReference type="ARBA" id="ARBA00022989"/>
    </source>
</evidence>
<dbReference type="PANTHER" id="PTHR30329">
    <property type="entry name" value="STATOR ELEMENT OF FLAGELLAR MOTOR COMPLEX"/>
    <property type="match status" value="1"/>
</dbReference>
<dbReference type="Pfam" id="PF13677">
    <property type="entry name" value="MotB_plug"/>
    <property type="match status" value="1"/>
</dbReference>
<keyword evidence="3" id="KW-1003">Cell membrane</keyword>
<comment type="similarity">
    <text evidence="2">Belongs to the MotB family.</text>
</comment>
<evidence type="ECO:0000256" key="1">
    <source>
        <dbReference type="ARBA" id="ARBA00004162"/>
    </source>
</evidence>
<dbReference type="PANTHER" id="PTHR30329:SF21">
    <property type="entry name" value="LIPOPROTEIN YIAD-RELATED"/>
    <property type="match status" value="1"/>
</dbReference>
<dbReference type="InterPro" id="IPR036737">
    <property type="entry name" value="OmpA-like_sf"/>
</dbReference>
<feature type="transmembrane region" description="Helical" evidence="9">
    <location>
        <begin position="37"/>
        <end position="56"/>
    </location>
</feature>
<evidence type="ECO:0000256" key="2">
    <source>
        <dbReference type="ARBA" id="ARBA00008914"/>
    </source>
</evidence>
<dbReference type="EMBL" id="CP060052">
    <property type="protein sequence ID" value="QNE04155.1"/>
    <property type="molecule type" value="Genomic_DNA"/>
</dbReference>
<dbReference type="AlphaFoldDB" id="A0A7G6VQZ0"/>
<dbReference type="SUPFAM" id="SSF103088">
    <property type="entry name" value="OmpA-like"/>
    <property type="match status" value="1"/>
</dbReference>
<evidence type="ECO:0000256" key="4">
    <source>
        <dbReference type="ARBA" id="ARBA00022692"/>
    </source>
</evidence>
<name>A0A7G6VQZ0_9SPHN</name>
<sequence>MASAPVDPGFEGRNSRPIIVKKVTVVAGGHHGGAWKVAYADFVTAMMAFFLLLWLLNATTEEQKQGLADYFAPTLVQMRENSAGSNGLLGGASLSQMDSASNGKADNGHMTIAPARDSTGQMKRSEETRRAVERMLRSTPQLRRLARQVRLVPTLEGIRMDLVDDSDFAMFHLGTTVLTPDARALLGAIAGAAAAQDTQMTLRGHTDALPWRDGVPGNNWSLSAGRAEATRLELLRGGIAKSRFARIEGVADREPLIADNPEDPRNRRISITVLD</sequence>
<dbReference type="InterPro" id="IPR006665">
    <property type="entry name" value="OmpA-like"/>
</dbReference>
<evidence type="ECO:0000256" key="6">
    <source>
        <dbReference type="ARBA" id="ARBA00023136"/>
    </source>
</evidence>
<proteinExistence type="inferred from homology"/>
<dbReference type="Pfam" id="PF00691">
    <property type="entry name" value="OmpA"/>
    <property type="match status" value="1"/>
</dbReference>
<evidence type="ECO:0000313" key="11">
    <source>
        <dbReference type="EMBL" id="QNE04155.1"/>
    </source>
</evidence>
<evidence type="ECO:0000256" key="7">
    <source>
        <dbReference type="PROSITE-ProRule" id="PRU00473"/>
    </source>
</evidence>
<dbReference type="Proteomes" id="UP000515297">
    <property type="component" value="Chromosome"/>
</dbReference>
<gene>
    <name evidence="11" type="ORF">H4O24_09060</name>
</gene>
<feature type="region of interest" description="Disordered" evidence="8">
    <location>
        <begin position="99"/>
        <end position="125"/>
    </location>
</feature>
<evidence type="ECO:0000259" key="10">
    <source>
        <dbReference type="PROSITE" id="PS51123"/>
    </source>
</evidence>
<reference evidence="11 12" key="1">
    <citation type="submission" date="2020-08" db="EMBL/GenBank/DDBJ databases">
        <authorList>
            <person name="Liu G."/>
            <person name="Sun C."/>
        </authorList>
    </citation>
    <scope>NUCLEOTIDE SEQUENCE [LARGE SCALE GENOMIC DNA]</scope>
    <source>
        <strain evidence="11 12">OT19</strain>
    </source>
</reference>
<organism evidence="11 12">
    <name type="scientific">Croceicoccus marinus</name>
    <dbReference type="NCBI Taxonomy" id="450378"/>
    <lineage>
        <taxon>Bacteria</taxon>
        <taxon>Pseudomonadati</taxon>
        <taxon>Pseudomonadota</taxon>
        <taxon>Alphaproteobacteria</taxon>
        <taxon>Sphingomonadales</taxon>
        <taxon>Erythrobacteraceae</taxon>
        <taxon>Croceicoccus</taxon>
    </lineage>
</organism>
<feature type="domain" description="OmpA-like" evidence="10">
    <location>
        <begin position="158"/>
        <end position="275"/>
    </location>
</feature>
<dbReference type="Gene3D" id="3.30.1330.60">
    <property type="entry name" value="OmpA-like domain"/>
    <property type="match status" value="1"/>
</dbReference>
<dbReference type="InterPro" id="IPR050330">
    <property type="entry name" value="Bact_OuterMem_StrucFunc"/>
</dbReference>
<dbReference type="RefSeq" id="WP_185883460.1">
    <property type="nucleotide sequence ID" value="NZ_CP060052.1"/>
</dbReference>
<keyword evidence="4 9" id="KW-0812">Transmembrane</keyword>
<evidence type="ECO:0000256" key="9">
    <source>
        <dbReference type="SAM" id="Phobius"/>
    </source>
</evidence>
<dbReference type="PROSITE" id="PS51123">
    <property type="entry name" value="OMPA_2"/>
    <property type="match status" value="1"/>
</dbReference>
<keyword evidence="6 7" id="KW-0472">Membrane</keyword>
<dbReference type="GO" id="GO:0005886">
    <property type="term" value="C:plasma membrane"/>
    <property type="evidence" value="ECO:0007669"/>
    <property type="project" value="UniProtKB-SubCell"/>
</dbReference>
<comment type="subcellular location">
    <subcellularLocation>
        <location evidence="1">Cell membrane</location>
        <topology evidence="1">Single-pass membrane protein</topology>
    </subcellularLocation>
</comment>
<protein>
    <submittedName>
        <fullName evidence="11">OmpA family protein</fullName>
    </submittedName>
</protein>
<evidence type="ECO:0000313" key="12">
    <source>
        <dbReference type="Proteomes" id="UP000515297"/>
    </source>
</evidence>
<keyword evidence="5 9" id="KW-1133">Transmembrane helix</keyword>
<evidence type="ECO:0000256" key="3">
    <source>
        <dbReference type="ARBA" id="ARBA00022475"/>
    </source>
</evidence>
<accession>A0A7G6VQZ0</accession>
<dbReference type="InterPro" id="IPR025713">
    <property type="entry name" value="MotB-like_N_dom"/>
</dbReference>
<evidence type="ECO:0000256" key="8">
    <source>
        <dbReference type="SAM" id="MobiDB-lite"/>
    </source>
</evidence>